<feature type="domain" description="ChlI/MoxR AAA lid" evidence="3">
    <location>
        <begin position="263"/>
        <end position="322"/>
    </location>
</feature>
<gene>
    <name evidence="4" type="ORF">EJ05DRAFT_491055</name>
</gene>
<comment type="pathway">
    <text evidence="2">Porphyrin-containing compound metabolism.</text>
</comment>
<dbReference type="EMBL" id="ML996565">
    <property type="protein sequence ID" value="KAF2762705.1"/>
    <property type="molecule type" value="Genomic_DNA"/>
</dbReference>
<dbReference type="InterPro" id="IPR052041">
    <property type="entry name" value="Nucleic_acid_metab_PIN/TRAM"/>
</dbReference>
<evidence type="ECO:0000259" key="3">
    <source>
        <dbReference type="Pfam" id="PF17863"/>
    </source>
</evidence>
<organism evidence="4 5">
    <name type="scientific">Pseudovirgaria hyperparasitica</name>
    <dbReference type="NCBI Taxonomy" id="470096"/>
    <lineage>
        <taxon>Eukaryota</taxon>
        <taxon>Fungi</taxon>
        <taxon>Dikarya</taxon>
        <taxon>Ascomycota</taxon>
        <taxon>Pezizomycotina</taxon>
        <taxon>Dothideomycetes</taxon>
        <taxon>Dothideomycetes incertae sedis</taxon>
        <taxon>Acrospermales</taxon>
        <taxon>Acrospermaceae</taxon>
        <taxon>Pseudovirgaria</taxon>
    </lineage>
</organism>
<dbReference type="EC" id="6.6.1.1" evidence="1"/>
<dbReference type="GeneID" id="54486999"/>
<evidence type="ECO:0000313" key="5">
    <source>
        <dbReference type="Proteomes" id="UP000799437"/>
    </source>
</evidence>
<dbReference type="PANTHER" id="PTHR11603">
    <property type="entry name" value="AAA FAMILY ATPASE"/>
    <property type="match status" value="1"/>
</dbReference>
<evidence type="ECO:0000256" key="1">
    <source>
        <dbReference type="ARBA" id="ARBA00012825"/>
    </source>
</evidence>
<name>A0A6A6WKI6_9PEZI</name>
<dbReference type="PANTHER" id="PTHR11603:SF132">
    <property type="entry name" value="C2H2-TYPE DOMAIN-CONTAINING PROTEIN"/>
    <property type="match status" value="1"/>
</dbReference>
<dbReference type="GO" id="GO:0016851">
    <property type="term" value="F:magnesium chelatase activity"/>
    <property type="evidence" value="ECO:0007669"/>
    <property type="project" value="UniProtKB-EC"/>
</dbReference>
<dbReference type="InterPro" id="IPR041628">
    <property type="entry name" value="ChlI/MoxR_AAA_lid"/>
</dbReference>
<evidence type="ECO:0000313" key="4">
    <source>
        <dbReference type="EMBL" id="KAF2762705.1"/>
    </source>
</evidence>
<dbReference type="Pfam" id="PF17863">
    <property type="entry name" value="AAA_lid_2"/>
    <property type="match status" value="1"/>
</dbReference>
<reference evidence="4" key="1">
    <citation type="journal article" date="2020" name="Stud. Mycol.">
        <title>101 Dothideomycetes genomes: a test case for predicting lifestyles and emergence of pathogens.</title>
        <authorList>
            <person name="Haridas S."/>
            <person name="Albert R."/>
            <person name="Binder M."/>
            <person name="Bloem J."/>
            <person name="Labutti K."/>
            <person name="Salamov A."/>
            <person name="Andreopoulos B."/>
            <person name="Baker S."/>
            <person name="Barry K."/>
            <person name="Bills G."/>
            <person name="Bluhm B."/>
            <person name="Cannon C."/>
            <person name="Castanera R."/>
            <person name="Culley D."/>
            <person name="Daum C."/>
            <person name="Ezra D."/>
            <person name="Gonzalez J."/>
            <person name="Henrissat B."/>
            <person name="Kuo A."/>
            <person name="Liang C."/>
            <person name="Lipzen A."/>
            <person name="Lutzoni F."/>
            <person name="Magnuson J."/>
            <person name="Mondo S."/>
            <person name="Nolan M."/>
            <person name="Ohm R."/>
            <person name="Pangilinan J."/>
            <person name="Park H.-J."/>
            <person name="Ramirez L."/>
            <person name="Alfaro M."/>
            <person name="Sun H."/>
            <person name="Tritt A."/>
            <person name="Yoshinaga Y."/>
            <person name="Zwiers L.-H."/>
            <person name="Turgeon B."/>
            <person name="Goodwin S."/>
            <person name="Spatafora J."/>
            <person name="Crous P."/>
            <person name="Grigoriev I."/>
        </authorList>
    </citation>
    <scope>NUCLEOTIDE SEQUENCE</scope>
    <source>
        <strain evidence="4">CBS 121739</strain>
    </source>
</reference>
<dbReference type="AlphaFoldDB" id="A0A6A6WKI6"/>
<dbReference type="Proteomes" id="UP000799437">
    <property type="component" value="Unassembled WGS sequence"/>
</dbReference>
<keyword evidence="5" id="KW-1185">Reference proteome</keyword>
<proteinExistence type="predicted"/>
<dbReference type="OrthoDB" id="444631at2759"/>
<dbReference type="Gene3D" id="1.10.8.80">
    <property type="entry name" value="Magnesium chelatase subunit I, C-Terminal domain"/>
    <property type="match status" value="1"/>
</dbReference>
<sequence length="357" mass="39563">MDIPGELLLSKVQALSDLELACLLCLIADQHFIVEASATALNHVEQELKLISTGIFGLSCSTLECHKQTTVDDFGNGLLETESSDSYFTASKESTRLDLHLSANKARSPGRRSVRSPMSPPESRQIANLVILKNLDQAPHQVQVQTLELIRGRRIFTRTTVHVAPKPFLLIALLPEDHIGSMNRHLIDHFFISHRHGPADELPNLEELGERSPTLSSMSTKKIEPKQSVFSREDLETLSQLESSVRMSSDVRCYVHNIVVFLRMHRAVSSGITAAATRHVNVLSRALAPLHGLNYVTPSLVSLAARKIYTHRIVLTTPEGDRSIQWGSSIDAVRELLDGVTARDVIDEILETVEVPL</sequence>
<accession>A0A6A6WKI6</accession>
<evidence type="ECO:0000256" key="2">
    <source>
        <dbReference type="ARBA" id="ARBA00023444"/>
    </source>
</evidence>
<dbReference type="RefSeq" id="XP_033605156.1">
    <property type="nucleotide sequence ID" value="XM_033745945.1"/>
</dbReference>
<protein>
    <recommendedName>
        <fullName evidence="1">magnesium chelatase</fullName>
        <ecNumber evidence="1">6.6.1.1</ecNumber>
    </recommendedName>
</protein>